<evidence type="ECO:0000313" key="5">
    <source>
        <dbReference type="Proteomes" id="UP000185124"/>
    </source>
</evidence>
<dbReference type="STRING" id="709881.SAMN04489832_0590"/>
<dbReference type="AlphaFoldDB" id="A0A1N5U3L6"/>
<dbReference type="PANTHER" id="PTHR43301">
    <property type="entry name" value="ARABINAN ENDO-1,5-ALPHA-L-ARABINOSIDASE"/>
    <property type="match status" value="1"/>
</dbReference>
<keyword evidence="5" id="KW-1185">Reference proteome</keyword>
<feature type="signal peptide" evidence="1">
    <location>
        <begin position="1"/>
        <end position="33"/>
    </location>
</feature>
<feature type="domain" description="Atrophied bacterial Ig" evidence="3">
    <location>
        <begin position="44"/>
        <end position="126"/>
    </location>
</feature>
<dbReference type="EMBL" id="FSQT01000001">
    <property type="protein sequence ID" value="SIM55421.1"/>
    <property type="molecule type" value="Genomic_DNA"/>
</dbReference>
<sequence>MARRTPARAVRLVVGMALLSTGLAVVNVETALAAGPNAATEALAAIDIPNSDDVRGDVYLPLKVGDADVTWKSSNPRIVSDRANGKIAAGVVSRPAAGSEPANVILTACTVVDSAHGCRDIELTVRPSIGDMAEFTGYGMYTFQNSASEKIYGASSVGNDALTWEAINSGNPVFTSALGSTGLRDPSIVRSPEGDKFYLVATDLWTQDPNFNAKGGWGWAQTGGSQYIEVWESTDLKTWSNQRHVLVNTSPETGMTFAPEAIWDPELGQYIVYWSSAIYPEGTYYTTDLTDPNRRDTDSMKWGRNVTYYTTTRDFVHFSESKRMYDRCGSNGCDWDYGYGNLDPVIVYNPDDGYYYRAVQDRWDKIFERLYPNCLQTTTDLYIERSRSILADAQDWQLIAGCLTINAINGAGLGTASYNEGPNVVKTNPGDVNGQGFYMMADGGWTGTDGVRHRGLQPYFATDITTGNFAASLKWNPPIFTGQTSARAAHGNVFSLTAAEHAAFRGADLESLLVTKAPDKTTYASGEALDTTGLEVAATYSDGKPGIEIAEGFGGYSVSGYDPDKAGTQQVTVSFTVADTTRTAAFQVTVQPGEPKVEVKVLKAMIAAADGLVGNLGGFTDASADALRQALSDAKATYADRKNESQAQLDNASSDLRTALNGLVAKAPVADKSVLQHVYDSVKKLSNSGIKYTAASWSNLQAEISDAKRVLDNSSATQTEISRAVEDLTSAVTGLSPAPPAPVR</sequence>
<proteinExistence type="predicted"/>
<dbReference type="PANTHER" id="PTHR43301:SF3">
    <property type="entry name" value="ARABINAN ENDO-1,5-ALPHA-L-ARABINOSIDASE A-RELATED"/>
    <property type="match status" value="1"/>
</dbReference>
<dbReference type="Proteomes" id="UP000185124">
    <property type="component" value="Unassembled WGS sequence"/>
</dbReference>
<evidence type="ECO:0000256" key="1">
    <source>
        <dbReference type="SAM" id="SignalP"/>
    </source>
</evidence>
<dbReference type="InterPro" id="IPR050727">
    <property type="entry name" value="GH43_arabinanases"/>
</dbReference>
<dbReference type="Pfam" id="PF07554">
    <property type="entry name" value="FIVAR"/>
    <property type="match status" value="2"/>
</dbReference>
<evidence type="ECO:0000259" key="2">
    <source>
        <dbReference type="Pfam" id="PF07523"/>
    </source>
</evidence>
<organism evidence="4 5">
    <name type="scientific">Micromonospora cremea</name>
    <dbReference type="NCBI Taxonomy" id="709881"/>
    <lineage>
        <taxon>Bacteria</taxon>
        <taxon>Bacillati</taxon>
        <taxon>Actinomycetota</taxon>
        <taxon>Actinomycetes</taxon>
        <taxon>Micromonosporales</taxon>
        <taxon>Micromonosporaceae</taxon>
        <taxon>Micromonospora</taxon>
    </lineage>
</organism>
<name>A0A1N5U3L6_9ACTN</name>
<feature type="domain" description="Ig-like" evidence="2">
    <location>
        <begin position="518"/>
        <end position="590"/>
    </location>
</feature>
<protein>
    <submittedName>
        <fullName evidence="4">Uncharacterized Sugar-binding Domain</fullName>
    </submittedName>
</protein>
<dbReference type="Pfam" id="PF07523">
    <property type="entry name" value="Big_3"/>
    <property type="match status" value="1"/>
</dbReference>
<dbReference type="InterPro" id="IPR046780">
    <property type="entry name" value="aBig_2"/>
</dbReference>
<dbReference type="Gene3D" id="1.20.1270.90">
    <property type="entry name" value="AF1782-like"/>
    <property type="match status" value="2"/>
</dbReference>
<dbReference type="Gene3D" id="2.115.10.20">
    <property type="entry name" value="Glycosyl hydrolase domain, family 43"/>
    <property type="match status" value="1"/>
</dbReference>
<dbReference type="Gene3D" id="2.60.40.3630">
    <property type="match status" value="1"/>
</dbReference>
<dbReference type="CDD" id="cd08983">
    <property type="entry name" value="GH43_Bt3655-like"/>
    <property type="match status" value="1"/>
</dbReference>
<keyword evidence="1" id="KW-0732">Signal</keyword>
<evidence type="ECO:0000313" key="4">
    <source>
        <dbReference type="EMBL" id="SIM55421.1"/>
    </source>
</evidence>
<reference evidence="5" key="1">
    <citation type="submission" date="2016-12" db="EMBL/GenBank/DDBJ databases">
        <authorList>
            <person name="Varghese N."/>
            <person name="Submissions S."/>
        </authorList>
    </citation>
    <scope>NUCLEOTIDE SEQUENCE [LARGE SCALE GENOMIC DNA]</scope>
    <source>
        <strain evidence="5">DSM 45599</strain>
    </source>
</reference>
<gene>
    <name evidence="4" type="ORF">SAMN04489832_0590</name>
</gene>
<feature type="chain" id="PRO_5012500838" evidence="1">
    <location>
        <begin position="34"/>
        <end position="744"/>
    </location>
</feature>
<dbReference type="SUPFAM" id="SSF75005">
    <property type="entry name" value="Arabinanase/levansucrase/invertase"/>
    <property type="match status" value="1"/>
</dbReference>
<accession>A0A1N5U3L6</accession>
<dbReference type="InterPro" id="IPR022038">
    <property type="entry name" value="Ig-like_bact"/>
</dbReference>
<dbReference type="Pfam" id="PF20578">
    <property type="entry name" value="aBig_2"/>
    <property type="match status" value="1"/>
</dbReference>
<dbReference type="InterPro" id="IPR023296">
    <property type="entry name" value="Glyco_hydro_beta-prop_sf"/>
</dbReference>
<evidence type="ECO:0000259" key="3">
    <source>
        <dbReference type="Pfam" id="PF20578"/>
    </source>
</evidence>